<feature type="region of interest" description="Disordered" evidence="1">
    <location>
        <begin position="83"/>
        <end position="129"/>
    </location>
</feature>
<evidence type="ECO:0000259" key="2">
    <source>
        <dbReference type="Pfam" id="PF19556"/>
    </source>
</evidence>
<accession>A0A1C2IB21</accession>
<dbReference type="AlphaFoldDB" id="A0A1C2IB21"/>
<dbReference type="EMBL" id="LWSA01000348">
    <property type="protein sequence ID" value="OCX67495.1"/>
    <property type="molecule type" value="Genomic_DNA"/>
</dbReference>
<dbReference type="NCBIfam" id="TIGR03741">
    <property type="entry name" value="PRTRC_E"/>
    <property type="match status" value="1"/>
</dbReference>
<dbReference type="GeneID" id="60696267"/>
<sequence length="129" mass="13962">MFFDELAELLKDYAVTTMVFSMDGERMRINVLPKATEGKSDPIPLSLCASPAELNVGFMDAMKSYRERIASLAEQVAEFEKQAQAAAKEAAEKAKAKTATPAKTPAKKPEPAAAPQKAKQPAEDLGDLF</sequence>
<evidence type="ECO:0000256" key="1">
    <source>
        <dbReference type="SAM" id="MobiDB-lite"/>
    </source>
</evidence>
<evidence type="ECO:0000313" key="3">
    <source>
        <dbReference type="EMBL" id="OCX67495.1"/>
    </source>
</evidence>
<feature type="domain" description="ParB-related ThiF-related cassette protein E" evidence="2">
    <location>
        <begin position="2"/>
        <end position="108"/>
    </location>
</feature>
<name>A0A1C2IB21_ACITH</name>
<proteinExistence type="predicted"/>
<gene>
    <name evidence="3" type="ORF">A6P07_19900</name>
</gene>
<dbReference type="RefSeq" id="WP_024894199.1">
    <property type="nucleotide sequence ID" value="NZ_JABBDW010000104.1"/>
</dbReference>
<evidence type="ECO:0000313" key="4">
    <source>
        <dbReference type="Proteomes" id="UP000094893"/>
    </source>
</evidence>
<protein>
    <recommendedName>
        <fullName evidence="2">ParB-related ThiF-related cassette protein E domain-containing protein</fullName>
    </recommendedName>
</protein>
<organism evidence="3 4">
    <name type="scientific">Acidithiobacillus thiooxidans</name>
    <name type="common">Thiobacillus thiooxidans</name>
    <dbReference type="NCBI Taxonomy" id="930"/>
    <lineage>
        <taxon>Bacteria</taxon>
        <taxon>Pseudomonadati</taxon>
        <taxon>Pseudomonadota</taxon>
        <taxon>Acidithiobacillia</taxon>
        <taxon>Acidithiobacillales</taxon>
        <taxon>Acidithiobacillaceae</taxon>
        <taxon>Acidithiobacillus</taxon>
    </lineage>
</organism>
<reference evidence="3 4" key="1">
    <citation type="journal article" date="2016" name="Int. J. Mol. Sci.">
        <title>Comparative genomics of the extreme acidophile Acidithiobacillus thiooxidans reveals intraspecific divergence and niche adaptation.</title>
        <authorList>
            <person name="Zhang X."/>
            <person name="Feng X."/>
            <person name="Tao J."/>
            <person name="Ma L."/>
            <person name="Xiao Y."/>
            <person name="Liang Y."/>
            <person name="Liu X."/>
            <person name="Yin H."/>
        </authorList>
    </citation>
    <scope>NUCLEOTIDE SEQUENCE [LARGE SCALE GENOMIC DNA]</scope>
    <source>
        <strain evidence="3 4">A02</strain>
    </source>
</reference>
<dbReference type="Pfam" id="PF19556">
    <property type="entry name" value="PRTRC_E"/>
    <property type="match status" value="1"/>
</dbReference>
<dbReference type="Proteomes" id="UP000094893">
    <property type="component" value="Unassembled WGS sequence"/>
</dbReference>
<comment type="caution">
    <text evidence="3">The sequence shown here is derived from an EMBL/GenBank/DDBJ whole genome shotgun (WGS) entry which is preliminary data.</text>
</comment>
<dbReference type="InterPro" id="IPR022273">
    <property type="entry name" value="PRTRC_protein-E"/>
</dbReference>
<dbReference type="STRING" id="930.GCA_002079865_00416"/>